<accession>A0A0G3CGJ2</accession>
<sequence>MTEEEAVNLIENEKRNGAPEHLRAATLSAAPKLEIGYASFTKHVKTKEGE</sequence>
<dbReference type="RefSeq" id="WP_158498971.1">
    <property type="nucleotide sequence ID" value="NZ_CP008746.1"/>
</dbReference>
<evidence type="ECO:0000313" key="2">
    <source>
        <dbReference type="Proteomes" id="UP000035331"/>
    </source>
</evidence>
<proteinExistence type="predicted"/>
<reference evidence="1 2" key="2">
    <citation type="journal article" date="2015" name="Stand. Genomic Sci.">
        <title>The complete genome sequence of the rumen methanogen Methanosarcina barkeri CM1.</title>
        <authorList>
            <person name="Lambie S.C."/>
            <person name="Kelly W.J."/>
            <person name="Leahy S.C."/>
            <person name="Li D."/>
            <person name="Reilly K."/>
            <person name="McAllister T.A."/>
            <person name="Valle E.R."/>
            <person name="Attwood G.T."/>
            <person name="Altermann E."/>
        </authorList>
    </citation>
    <scope>NUCLEOTIDE SEQUENCE [LARGE SCALE GENOMIC DNA]</scope>
    <source>
        <strain evidence="1 2">CM1</strain>
    </source>
</reference>
<name>A0A0G3CGJ2_METBA</name>
<dbReference type="Proteomes" id="UP000035331">
    <property type="component" value="Chromosome"/>
</dbReference>
<dbReference type="GeneID" id="43508223"/>
<dbReference type="AlphaFoldDB" id="A0A0G3CGJ2"/>
<evidence type="ECO:0000313" key="1">
    <source>
        <dbReference type="EMBL" id="AKJ39860.1"/>
    </source>
</evidence>
<protein>
    <submittedName>
        <fullName evidence="1">Uncharacterized protein</fullName>
    </submittedName>
</protein>
<reference evidence="2" key="1">
    <citation type="submission" date="2014-06" db="EMBL/GenBank/DDBJ databases">
        <title>The complete genome sequence of Methanosarcina barkeri CM1.</title>
        <authorList>
            <consortium name="Pastoral Greenhouse Gas Research Consortium"/>
            <person name="Lambie S.C."/>
            <person name="Leahy S.C."/>
            <person name="Kelly W.J."/>
            <person name="Li D."/>
            <person name="Reilly K."/>
            <person name="Attwood G.T."/>
            <person name="Altermann E."/>
        </authorList>
    </citation>
    <scope>NUCLEOTIDE SEQUENCE [LARGE SCALE GENOMIC DNA]</scope>
    <source>
        <strain evidence="2">CM1</strain>
    </source>
</reference>
<dbReference type="EMBL" id="CP008746">
    <property type="protein sequence ID" value="AKJ39860.1"/>
    <property type="molecule type" value="Genomic_DNA"/>
</dbReference>
<gene>
    <name evidence="1" type="ORF">MCM1_2864</name>
</gene>
<organism evidence="1 2">
    <name type="scientific">Methanosarcina barkeri CM1</name>
    <dbReference type="NCBI Taxonomy" id="796385"/>
    <lineage>
        <taxon>Archaea</taxon>
        <taxon>Methanobacteriati</taxon>
        <taxon>Methanobacteriota</taxon>
        <taxon>Stenosarchaea group</taxon>
        <taxon>Methanomicrobia</taxon>
        <taxon>Methanosarcinales</taxon>
        <taxon>Methanosarcinaceae</taxon>
        <taxon>Methanosarcina</taxon>
    </lineage>
</organism>
<dbReference type="PATRIC" id="fig|796385.3.peg.3517"/>